<comment type="subunit">
    <text evidence="6">Homotetramer.</text>
</comment>
<comment type="caution">
    <text evidence="8">The sequence shown here is derived from an EMBL/GenBank/DDBJ whole genome shotgun (WGS) entry which is preliminary data.</text>
</comment>
<dbReference type="InterPro" id="IPR020843">
    <property type="entry name" value="ER"/>
</dbReference>
<feature type="active site" description="Charge relay system" evidence="6">
    <location>
        <position position="43"/>
    </location>
</feature>
<comment type="similarity">
    <text evidence="6">Belongs to the zinc-containing alcohol dehydrogenase family.</text>
</comment>
<gene>
    <name evidence="6 8" type="primary">tdh</name>
    <name evidence="8" type="ORF">ACFQGU_01015</name>
</gene>
<feature type="site" description="Important for catalytic activity for the proton relay mechanism but does not participate directly in the coordination of zinc atom" evidence="6">
    <location>
        <position position="148"/>
    </location>
</feature>
<feature type="binding site" evidence="6">
    <location>
        <position position="93"/>
    </location>
    <ligand>
        <name>Zn(2+)</name>
        <dbReference type="ChEBI" id="CHEBI:29105"/>
        <label>2</label>
    </ligand>
</feature>
<comment type="pathway">
    <text evidence="6">Amino-acid degradation; L-threonine degradation via oxydo-reductase pathway; glycine from L-threonine: step 1/2.</text>
</comment>
<dbReference type="Gene3D" id="3.90.180.10">
    <property type="entry name" value="Medium-chain alcohol dehydrogenases, catalytic domain"/>
    <property type="match status" value="1"/>
</dbReference>
<feature type="binding site" evidence="6">
    <location>
        <position position="107"/>
    </location>
    <ligand>
        <name>Zn(2+)</name>
        <dbReference type="ChEBI" id="CHEBI:29105"/>
        <label>2</label>
    </ligand>
</feature>
<evidence type="ECO:0000256" key="6">
    <source>
        <dbReference type="HAMAP-Rule" id="MF_00627"/>
    </source>
</evidence>
<dbReference type="PROSITE" id="PS00059">
    <property type="entry name" value="ADH_ZINC"/>
    <property type="match status" value="1"/>
</dbReference>
<comment type="caution">
    <text evidence="6">Lacks conserved residue(s) required for the propagation of feature annotation.</text>
</comment>
<dbReference type="Pfam" id="PF00107">
    <property type="entry name" value="ADH_zinc_N"/>
    <property type="match status" value="1"/>
</dbReference>
<comment type="subcellular location">
    <subcellularLocation>
        <location evidence="6">Cytoplasm</location>
    </subcellularLocation>
</comment>
<evidence type="ECO:0000256" key="5">
    <source>
        <dbReference type="ARBA" id="ARBA00023027"/>
    </source>
</evidence>
<dbReference type="HAMAP" id="MF_00627">
    <property type="entry name" value="Thr_dehydrog"/>
    <property type="match status" value="1"/>
</dbReference>
<feature type="binding site" evidence="6">
    <location>
        <position position="96"/>
    </location>
    <ligand>
        <name>Zn(2+)</name>
        <dbReference type="ChEBI" id="CHEBI:29105"/>
        <label>2</label>
    </ligand>
</feature>
<proteinExistence type="inferred from homology"/>
<evidence type="ECO:0000256" key="2">
    <source>
        <dbReference type="ARBA" id="ARBA00022723"/>
    </source>
</evidence>
<feature type="binding site" evidence="6">
    <location>
        <position position="99"/>
    </location>
    <ligand>
        <name>Zn(2+)</name>
        <dbReference type="ChEBI" id="CHEBI:29105"/>
        <label>2</label>
    </ligand>
</feature>
<feature type="active site" description="Charge relay system" evidence="6">
    <location>
        <position position="40"/>
    </location>
</feature>
<dbReference type="SMART" id="SM00829">
    <property type="entry name" value="PKS_ER"/>
    <property type="match status" value="1"/>
</dbReference>
<dbReference type="InterPro" id="IPR050129">
    <property type="entry name" value="Zn_alcohol_dh"/>
</dbReference>
<dbReference type="SUPFAM" id="SSF50129">
    <property type="entry name" value="GroES-like"/>
    <property type="match status" value="1"/>
</dbReference>
<feature type="domain" description="Enoyl reductase (ER)" evidence="7">
    <location>
        <begin position="12"/>
        <end position="339"/>
    </location>
</feature>
<keyword evidence="9" id="KW-1185">Reference proteome</keyword>
<evidence type="ECO:0000256" key="1">
    <source>
        <dbReference type="ARBA" id="ARBA00022490"/>
    </source>
</evidence>
<comment type="function">
    <text evidence="6">Catalyzes the NAD(+)-dependent oxidation of L-threonine to 2-amino-3-ketobutyrate.</text>
</comment>
<keyword evidence="4 6" id="KW-0560">Oxidoreductase</keyword>
<evidence type="ECO:0000259" key="7">
    <source>
        <dbReference type="SMART" id="SM00829"/>
    </source>
</evidence>
<evidence type="ECO:0000313" key="9">
    <source>
        <dbReference type="Proteomes" id="UP001596138"/>
    </source>
</evidence>
<dbReference type="EC" id="1.1.1.103" evidence="6"/>
<dbReference type="InterPro" id="IPR002328">
    <property type="entry name" value="ADH_Zn_CS"/>
</dbReference>
<dbReference type="InterPro" id="IPR004627">
    <property type="entry name" value="L-Threonine_3-DHase"/>
</dbReference>
<evidence type="ECO:0000256" key="4">
    <source>
        <dbReference type="ARBA" id="ARBA00023002"/>
    </source>
</evidence>
<keyword evidence="2 6" id="KW-0479">Metal-binding</keyword>
<feature type="binding site" evidence="6">
    <location>
        <position position="200"/>
    </location>
    <ligand>
        <name>NAD(+)</name>
        <dbReference type="ChEBI" id="CHEBI:57540"/>
    </ligand>
</feature>
<dbReference type="GO" id="GO:0008743">
    <property type="term" value="F:L-threonine 3-dehydrogenase activity"/>
    <property type="evidence" value="ECO:0007669"/>
    <property type="project" value="UniProtKB-EC"/>
</dbReference>
<reference evidence="9" key="1">
    <citation type="journal article" date="2019" name="Int. J. Syst. Evol. Microbiol.">
        <title>The Global Catalogue of Microorganisms (GCM) 10K type strain sequencing project: providing services to taxonomists for standard genome sequencing and annotation.</title>
        <authorList>
            <consortium name="The Broad Institute Genomics Platform"/>
            <consortium name="The Broad Institute Genome Sequencing Center for Infectious Disease"/>
            <person name="Wu L."/>
            <person name="Ma J."/>
        </authorList>
    </citation>
    <scope>NUCLEOTIDE SEQUENCE [LARGE SCALE GENOMIC DNA]</scope>
    <source>
        <strain evidence="9">CGMCC 4.7317</strain>
    </source>
</reference>
<dbReference type="NCBIfam" id="NF003808">
    <property type="entry name" value="PRK05396.1"/>
    <property type="match status" value="1"/>
</dbReference>
<feature type="binding site" evidence="6">
    <location>
        <position position="175"/>
    </location>
    <ligand>
        <name>NAD(+)</name>
        <dbReference type="ChEBI" id="CHEBI:57540"/>
    </ligand>
</feature>
<comment type="cofactor">
    <cofactor evidence="6">
        <name>Zn(2+)</name>
        <dbReference type="ChEBI" id="CHEBI:29105"/>
    </cofactor>
    <text evidence="6">Binds 2 Zn(2+) ions per subunit.</text>
</comment>
<keyword evidence="1 6" id="KW-0963">Cytoplasm</keyword>
<dbReference type="InterPro" id="IPR036291">
    <property type="entry name" value="NAD(P)-bd_dom_sf"/>
</dbReference>
<feature type="binding site" evidence="6">
    <location>
        <position position="195"/>
    </location>
    <ligand>
        <name>NAD(+)</name>
        <dbReference type="ChEBI" id="CHEBI:57540"/>
    </ligand>
</feature>
<dbReference type="InterPro" id="IPR011032">
    <property type="entry name" value="GroES-like_sf"/>
</dbReference>
<dbReference type="SUPFAM" id="SSF51735">
    <property type="entry name" value="NAD(P)-binding Rossmann-fold domains"/>
    <property type="match status" value="1"/>
</dbReference>
<evidence type="ECO:0000313" key="8">
    <source>
        <dbReference type="EMBL" id="MFC6236440.1"/>
    </source>
</evidence>
<evidence type="ECO:0000256" key="3">
    <source>
        <dbReference type="ARBA" id="ARBA00022833"/>
    </source>
</evidence>
<dbReference type="Gene3D" id="3.40.50.720">
    <property type="entry name" value="NAD(P)-binding Rossmann-like Domain"/>
    <property type="match status" value="1"/>
</dbReference>
<dbReference type="PANTHER" id="PTHR43401:SF2">
    <property type="entry name" value="L-THREONINE 3-DEHYDROGENASE"/>
    <property type="match status" value="1"/>
</dbReference>
<feature type="binding site" evidence="6">
    <location>
        <begin position="263"/>
        <end position="265"/>
    </location>
    <ligand>
        <name>NAD(+)</name>
        <dbReference type="ChEBI" id="CHEBI:57540"/>
    </ligand>
</feature>
<accession>A0ABW1SX34</accession>
<dbReference type="Proteomes" id="UP001596138">
    <property type="component" value="Unassembled WGS sequence"/>
</dbReference>
<feature type="binding site" evidence="6">
    <location>
        <position position="64"/>
    </location>
    <ligand>
        <name>Zn(2+)</name>
        <dbReference type="ChEBI" id="CHEBI:29105"/>
        <label>1</label>
        <note>catalytic</note>
    </ligand>
</feature>
<protein>
    <recommendedName>
        <fullName evidence="6">L-threonine 3-dehydrogenase</fullName>
        <shortName evidence="6">TDH</shortName>
        <ecNumber evidence="6">1.1.1.103</ecNumber>
    </recommendedName>
</protein>
<dbReference type="EMBL" id="JBHSTI010000002">
    <property type="protein sequence ID" value="MFC6236440.1"/>
    <property type="molecule type" value="Genomic_DNA"/>
</dbReference>
<feature type="binding site" evidence="6">
    <location>
        <position position="38"/>
    </location>
    <ligand>
        <name>Zn(2+)</name>
        <dbReference type="ChEBI" id="CHEBI:29105"/>
        <label>1</label>
        <note>catalytic</note>
    </ligand>
</feature>
<dbReference type="Pfam" id="PF08240">
    <property type="entry name" value="ADH_N"/>
    <property type="match status" value="1"/>
</dbReference>
<dbReference type="PANTHER" id="PTHR43401">
    <property type="entry name" value="L-THREONINE 3-DEHYDROGENASE"/>
    <property type="match status" value="1"/>
</dbReference>
<feature type="binding site" evidence="6">
    <location>
        <position position="63"/>
    </location>
    <ligand>
        <name>Zn(2+)</name>
        <dbReference type="ChEBI" id="CHEBI:29105"/>
        <label>1</label>
        <note>catalytic</note>
    </ligand>
</feature>
<dbReference type="InterPro" id="IPR013154">
    <property type="entry name" value="ADH-like_N"/>
</dbReference>
<keyword evidence="3 6" id="KW-0862">Zinc</keyword>
<dbReference type="RefSeq" id="WP_386763486.1">
    <property type="nucleotide sequence ID" value="NZ_JBHSTI010000002.1"/>
</dbReference>
<comment type="catalytic activity">
    <reaction evidence="6">
        <text>L-threonine + NAD(+) = (2S)-2-amino-3-oxobutanoate + NADH + H(+)</text>
        <dbReference type="Rhea" id="RHEA:13161"/>
        <dbReference type="ChEBI" id="CHEBI:15378"/>
        <dbReference type="ChEBI" id="CHEBI:57540"/>
        <dbReference type="ChEBI" id="CHEBI:57926"/>
        <dbReference type="ChEBI" id="CHEBI:57945"/>
        <dbReference type="ChEBI" id="CHEBI:78948"/>
        <dbReference type="EC" id="1.1.1.103"/>
    </reaction>
</comment>
<keyword evidence="5 6" id="KW-0520">NAD</keyword>
<sequence length="345" mass="36694">MKALVKAEAAPGLWLKDVPEPPTGAGEVRIRVLRTGICGTDLHVRSWDPWAQGAVRTPVTLGHEIAGRVEEIGTGVDTVDVGDLVSVEGHIVCGRCRWCLGGRRQLCPHTVSVGIDRDGGFAEVVVVPTTNVWRHPKPIDPDVAAIFDPFGNAVHSALAFEVLGEDVLVTGAGPIGIMAASVARHAGARNIVITDLSPERLALAESMGAVTRAIDVRTANLRDVMAELGMVEGFDVGLEMSGAAPALQSMISSMAHGGKIALLGLPSTSVEFQWDRVIRSMLTVKGIFGREMFETWYAMSVLVGAGLDISPVITHRFPYTDFDEAFDTAASGHCGKVVLDWEVAS</sequence>
<name>A0ABW1SX34_9ACTN</name>
<dbReference type="InterPro" id="IPR013149">
    <property type="entry name" value="ADH-like_C"/>
</dbReference>
<organism evidence="8 9">
    <name type="scientific">Longivirga aurantiaca</name>
    <dbReference type="NCBI Taxonomy" id="1837743"/>
    <lineage>
        <taxon>Bacteria</taxon>
        <taxon>Bacillati</taxon>
        <taxon>Actinomycetota</taxon>
        <taxon>Actinomycetes</taxon>
        <taxon>Sporichthyales</taxon>
        <taxon>Sporichthyaceae</taxon>
        <taxon>Longivirga</taxon>
    </lineage>
</organism>